<comment type="caution">
    <text evidence="2">The sequence shown here is derived from an EMBL/GenBank/DDBJ whole genome shotgun (WGS) entry which is preliminary data.</text>
</comment>
<gene>
    <name evidence="2" type="ORF">DES40_0478</name>
</gene>
<feature type="domain" description="JmjC" evidence="1">
    <location>
        <begin position="81"/>
        <end position="270"/>
    </location>
</feature>
<organism evidence="2 3">
    <name type="scientific">Litorimonas taeanensis</name>
    <dbReference type="NCBI Taxonomy" id="568099"/>
    <lineage>
        <taxon>Bacteria</taxon>
        <taxon>Pseudomonadati</taxon>
        <taxon>Pseudomonadota</taxon>
        <taxon>Alphaproteobacteria</taxon>
        <taxon>Maricaulales</taxon>
        <taxon>Robiginitomaculaceae</taxon>
    </lineage>
</organism>
<dbReference type="PANTHER" id="PTHR12461">
    <property type="entry name" value="HYPOXIA-INDUCIBLE FACTOR 1 ALPHA INHIBITOR-RELATED"/>
    <property type="match status" value="1"/>
</dbReference>
<dbReference type="PANTHER" id="PTHR12461:SF105">
    <property type="entry name" value="HYPOXIA-INDUCIBLE FACTOR 1-ALPHA INHIBITOR"/>
    <property type="match status" value="1"/>
</dbReference>
<dbReference type="SUPFAM" id="SSF51197">
    <property type="entry name" value="Clavaminate synthase-like"/>
    <property type="match status" value="1"/>
</dbReference>
<reference evidence="2 3" key="1">
    <citation type="submission" date="2018-10" db="EMBL/GenBank/DDBJ databases">
        <title>Genomic Encyclopedia of Type Strains, Phase IV (KMG-IV): sequencing the most valuable type-strain genomes for metagenomic binning, comparative biology and taxonomic classification.</title>
        <authorList>
            <person name="Goeker M."/>
        </authorList>
    </citation>
    <scope>NUCLEOTIDE SEQUENCE [LARGE SCALE GENOMIC DNA]</scope>
    <source>
        <strain evidence="2 3">DSM 22008</strain>
    </source>
</reference>
<evidence type="ECO:0000313" key="3">
    <source>
        <dbReference type="Proteomes" id="UP000282211"/>
    </source>
</evidence>
<dbReference type="Gene3D" id="2.60.120.10">
    <property type="entry name" value="Jelly Rolls"/>
    <property type="match status" value="1"/>
</dbReference>
<dbReference type="EMBL" id="RBII01000001">
    <property type="protein sequence ID" value="RKQ71167.1"/>
    <property type="molecule type" value="Genomic_DNA"/>
</dbReference>
<dbReference type="RefSeq" id="WP_121098968.1">
    <property type="nucleotide sequence ID" value="NZ_RBII01000001.1"/>
</dbReference>
<dbReference type="InterPro" id="IPR014710">
    <property type="entry name" value="RmlC-like_jellyroll"/>
</dbReference>
<dbReference type="PROSITE" id="PS51184">
    <property type="entry name" value="JMJC"/>
    <property type="match status" value="1"/>
</dbReference>
<dbReference type="OrthoDB" id="479699at2"/>
<evidence type="ECO:0000259" key="1">
    <source>
        <dbReference type="PROSITE" id="PS51184"/>
    </source>
</evidence>
<dbReference type="InterPro" id="IPR003347">
    <property type="entry name" value="JmjC_dom"/>
</dbReference>
<protein>
    <submittedName>
        <fullName evidence="2">Cupin-like protein</fullName>
    </submittedName>
</protein>
<dbReference type="Pfam" id="PF13621">
    <property type="entry name" value="Cupin_8"/>
    <property type="match status" value="1"/>
</dbReference>
<accession>A0A420WJI0</accession>
<evidence type="ECO:0000313" key="2">
    <source>
        <dbReference type="EMBL" id="RKQ71167.1"/>
    </source>
</evidence>
<sequence>MLNLDDLPSIPIYENVTYDSFREEIYPLGRPAILKGYVSDWPIVKAASKSTQHVSDYLKARDTHKPVPIMHGPEDIEGQFFYSDDLQGLNFTKVLNSLSKTLDEIEGNPSGAVYIQSVPTSDILSGYDTENPLDIVDSSVGSRIWIGNKLTVQTHFDLSENIACVVAGRRRFTLFPPNQIKNLYIGPFEKTLAGPPISMVKLNDIDHEKYPNFSEALEHGMSAELAAGDAIYIPYFWWHHVQSLEEFNILVNYWWSDMEPDLGSPYDALLHALISFRGMPERQRKVWQDVFAHLVFQENGDAAAHLPKDSQGVLGEHTPQQRQHMRKNLVRALAYQAGIVPQAR</sequence>
<name>A0A420WJI0_9PROT</name>
<dbReference type="AlphaFoldDB" id="A0A420WJI0"/>
<dbReference type="InterPro" id="IPR041667">
    <property type="entry name" value="Cupin_8"/>
</dbReference>
<dbReference type="InParanoid" id="A0A420WJI0"/>
<keyword evidence="3" id="KW-1185">Reference proteome</keyword>
<dbReference type="Proteomes" id="UP000282211">
    <property type="component" value="Unassembled WGS sequence"/>
</dbReference>
<dbReference type="SMART" id="SM00558">
    <property type="entry name" value="JmjC"/>
    <property type="match status" value="1"/>
</dbReference>
<proteinExistence type="predicted"/>